<dbReference type="RefSeq" id="WP_117384995.1">
    <property type="nucleotide sequence ID" value="NZ_QWDE01000007.1"/>
</dbReference>
<dbReference type="EMBL" id="QWDE01000007">
    <property type="protein sequence ID" value="RFZ81095.1"/>
    <property type="molecule type" value="Genomic_DNA"/>
</dbReference>
<dbReference type="Proteomes" id="UP000260823">
    <property type="component" value="Unassembled WGS sequence"/>
</dbReference>
<proteinExistence type="predicted"/>
<protein>
    <recommendedName>
        <fullName evidence="4">DUF4369 domain-containing protein</fullName>
    </recommendedName>
</protein>
<dbReference type="PROSITE" id="PS51257">
    <property type="entry name" value="PROKAR_LIPOPROTEIN"/>
    <property type="match status" value="1"/>
</dbReference>
<keyword evidence="1" id="KW-0732">Signal</keyword>
<feature type="signal peptide" evidence="1">
    <location>
        <begin position="1"/>
        <end position="21"/>
    </location>
</feature>
<reference evidence="2 3" key="1">
    <citation type="submission" date="2018-08" db="EMBL/GenBank/DDBJ databases">
        <title>Mucilaginibacter terrae sp. nov., isolated from manganese diggings.</title>
        <authorList>
            <person name="Huang Y."/>
            <person name="Zhou Z."/>
        </authorList>
    </citation>
    <scope>NUCLEOTIDE SEQUENCE [LARGE SCALE GENOMIC DNA]</scope>
    <source>
        <strain evidence="2 3">ZH6</strain>
    </source>
</reference>
<feature type="chain" id="PRO_5017815693" description="DUF4369 domain-containing protein" evidence="1">
    <location>
        <begin position="22"/>
        <end position="120"/>
    </location>
</feature>
<sequence>MKTVVKNLKMIAVSMMLIAVAACKNGHTTTIVEHDDNHRQKIKYSGTIVFNPTNDGIEHISPGGYLEFEDDDRKFEAKQHTVGGIYYRFNGDSEINVLDADQKRLVAKAVKAIEKANRKH</sequence>
<name>A0A3E2NJD5_9SPHI</name>
<comment type="caution">
    <text evidence="2">The sequence shown here is derived from an EMBL/GenBank/DDBJ whole genome shotgun (WGS) entry which is preliminary data.</text>
</comment>
<evidence type="ECO:0008006" key="4">
    <source>
        <dbReference type="Google" id="ProtNLM"/>
    </source>
</evidence>
<dbReference type="OrthoDB" id="797519at2"/>
<organism evidence="2 3">
    <name type="scientific">Mucilaginibacter terrenus</name>
    <dbReference type="NCBI Taxonomy" id="2482727"/>
    <lineage>
        <taxon>Bacteria</taxon>
        <taxon>Pseudomonadati</taxon>
        <taxon>Bacteroidota</taxon>
        <taxon>Sphingobacteriia</taxon>
        <taxon>Sphingobacteriales</taxon>
        <taxon>Sphingobacteriaceae</taxon>
        <taxon>Mucilaginibacter</taxon>
    </lineage>
</organism>
<evidence type="ECO:0000313" key="3">
    <source>
        <dbReference type="Proteomes" id="UP000260823"/>
    </source>
</evidence>
<evidence type="ECO:0000313" key="2">
    <source>
        <dbReference type="EMBL" id="RFZ81095.1"/>
    </source>
</evidence>
<accession>A0A3E2NJD5</accession>
<keyword evidence="3" id="KW-1185">Reference proteome</keyword>
<dbReference type="AlphaFoldDB" id="A0A3E2NJD5"/>
<evidence type="ECO:0000256" key="1">
    <source>
        <dbReference type="SAM" id="SignalP"/>
    </source>
</evidence>
<gene>
    <name evidence="2" type="ORF">DYU05_20255</name>
</gene>